<feature type="transmembrane region" description="Helical" evidence="1">
    <location>
        <begin position="166"/>
        <end position="186"/>
    </location>
</feature>
<protein>
    <recommendedName>
        <fullName evidence="4">Polysaccharide biosynthesis protein C-terminal domain-containing protein</fullName>
    </recommendedName>
</protein>
<keyword evidence="1" id="KW-1133">Transmembrane helix</keyword>
<gene>
    <name evidence="2" type="ORF">BA724_09860</name>
</gene>
<dbReference type="InterPro" id="IPR031617">
    <property type="entry name" value="PelG"/>
</dbReference>
<dbReference type="AlphaFoldDB" id="A0A1E7DNA6"/>
<feature type="transmembrane region" description="Helical" evidence="1">
    <location>
        <begin position="404"/>
        <end position="423"/>
    </location>
</feature>
<feature type="transmembrane region" description="Helical" evidence="1">
    <location>
        <begin position="132"/>
        <end position="154"/>
    </location>
</feature>
<reference evidence="2 3" key="1">
    <citation type="submission" date="2016-06" db="EMBL/GenBank/DDBJ databases">
        <title>Domibacillus iocasae genome sequencing.</title>
        <authorList>
            <person name="Verma A."/>
            <person name="Pal Y."/>
            <person name="Ojha A.K."/>
            <person name="Krishnamurthi S."/>
        </authorList>
    </citation>
    <scope>NUCLEOTIDE SEQUENCE [LARGE SCALE GENOMIC DNA]</scope>
    <source>
        <strain evidence="2 3">DSM 29979</strain>
    </source>
</reference>
<evidence type="ECO:0008006" key="4">
    <source>
        <dbReference type="Google" id="ProtNLM"/>
    </source>
</evidence>
<feature type="transmembrane region" description="Helical" evidence="1">
    <location>
        <begin position="62"/>
        <end position="84"/>
    </location>
</feature>
<feature type="transmembrane region" description="Helical" evidence="1">
    <location>
        <begin position="282"/>
        <end position="301"/>
    </location>
</feature>
<feature type="transmembrane region" description="Helical" evidence="1">
    <location>
        <begin position="375"/>
        <end position="397"/>
    </location>
</feature>
<comment type="caution">
    <text evidence="2">The sequence shown here is derived from an EMBL/GenBank/DDBJ whole genome shotgun (WGS) entry which is preliminary data.</text>
</comment>
<organism evidence="2 3">
    <name type="scientific">Domibacillus iocasae</name>
    <dbReference type="NCBI Taxonomy" id="1714016"/>
    <lineage>
        <taxon>Bacteria</taxon>
        <taxon>Bacillati</taxon>
        <taxon>Bacillota</taxon>
        <taxon>Bacilli</taxon>
        <taxon>Bacillales</taxon>
        <taxon>Bacillaceae</taxon>
        <taxon>Domibacillus</taxon>
    </lineage>
</organism>
<keyword evidence="3" id="KW-1185">Reference proteome</keyword>
<dbReference type="STRING" id="1714016.BA724_09860"/>
<dbReference type="Proteomes" id="UP000095658">
    <property type="component" value="Unassembled WGS sequence"/>
</dbReference>
<evidence type="ECO:0000256" key="1">
    <source>
        <dbReference type="SAM" id="Phobius"/>
    </source>
</evidence>
<feature type="transmembrane region" description="Helical" evidence="1">
    <location>
        <begin position="198"/>
        <end position="221"/>
    </location>
</feature>
<evidence type="ECO:0000313" key="2">
    <source>
        <dbReference type="EMBL" id="OES44567.1"/>
    </source>
</evidence>
<keyword evidence="1" id="KW-0472">Membrane</keyword>
<feature type="transmembrane region" description="Helical" evidence="1">
    <location>
        <begin position="429"/>
        <end position="446"/>
    </location>
</feature>
<dbReference type="EMBL" id="MAMP01000022">
    <property type="protein sequence ID" value="OES44567.1"/>
    <property type="molecule type" value="Genomic_DNA"/>
</dbReference>
<proteinExistence type="predicted"/>
<evidence type="ECO:0000313" key="3">
    <source>
        <dbReference type="Proteomes" id="UP000095658"/>
    </source>
</evidence>
<feature type="transmembrane region" description="Helical" evidence="1">
    <location>
        <begin position="343"/>
        <end position="363"/>
    </location>
</feature>
<sequence>MAGIGFHLQKLFKEDHLSSHMQAYSFTAMVTAGPWLIVIAALLLIQSIIAQFGDPSFNGLNIITASISYCFIFSQLLFGSFQLIATRYAADRLYAKDVNSLFPTMAGLILLLSAISTAIWIVFALLSPMPIVYKWLLLMLFLALNIIWSQTIFLTAAKNYTAITKAFGAGAFVAVACTWIVSVLPIQTSTAFLFEGWVIASFTFGMIVTAVWLSTILLQMFPEKSTDGMFSFLTYIDKFPRLFWAGFFYNAGLWVCNVLIWFGEGSLVIADTFRMNPQYDTAIFWSYLTIVPTYMFFVVSIETRFYTKYKRFYNYINNGGTLDQINQSKEDMQKALRDEIERLMRNQGVVTFLIIVGVLFYSFNFGQDQNAYTILQLGIIGAFANAMLLINMLLMLYFEDQSGAAKAAAVFFTLNLLLTAILLPFGERAYGISFALGSILAFMYSLQRLFAYVKKIDYHVFAPALQHGKPAFFTSLAEKLNKNKKISRTT</sequence>
<dbReference type="RefSeq" id="WP_069939158.1">
    <property type="nucleotide sequence ID" value="NZ_MAMP01000022.1"/>
</dbReference>
<keyword evidence="1" id="KW-0812">Transmembrane</keyword>
<dbReference type="Pfam" id="PF16933">
    <property type="entry name" value="PelG"/>
    <property type="match status" value="1"/>
</dbReference>
<feature type="transmembrane region" description="Helical" evidence="1">
    <location>
        <begin position="105"/>
        <end position="126"/>
    </location>
</feature>
<name>A0A1E7DNA6_9BACI</name>
<feature type="transmembrane region" description="Helical" evidence="1">
    <location>
        <begin position="23"/>
        <end position="50"/>
    </location>
</feature>
<feature type="transmembrane region" description="Helical" evidence="1">
    <location>
        <begin position="242"/>
        <end position="262"/>
    </location>
</feature>
<accession>A0A1E7DNA6</accession>